<feature type="binding site" evidence="12">
    <location>
        <position position="490"/>
    </location>
    <ligand>
        <name>Zn(2+)</name>
        <dbReference type="ChEBI" id="CHEBI:29105"/>
        <label>1</label>
    </ligand>
</feature>
<dbReference type="Proteomes" id="UP000278222">
    <property type="component" value="Unassembled WGS sequence"/>
</dbReference>
<dbReference type="InterPro" id="IPR014001">
    <property type="entry name" value="Helicase_ATP-bd"/>
</dbReference>
<name>A0A3N1KRU7_9PROT</name>
<dbReference type="InterPro" id="IPR027417">
    <property type="entry name" value="P-loop_NTPase"/>
</dbReference>
<dbReference type="SMART" id="SM00490">
    <property type="entry name" value="HELICc"/>
    <property type="match status" value="1"/>
</dbReference>
<dbReference type="HAMAP" id="MF_00983">
    <property type="entry name" value="PriA"/>
    <property type="match status" value="1"/>
</dbReference>
<evidence type="ECO:0000256" key="11">
    <source>
        <dbReference type="ARBA" id="ARBA00048988"/>
    </source>
</evidence>
<keyword evidence="2 12" id="KW-0235">DNA replication</keyword>
<evidence type="ECO:0000256" key="12">
    <source>
        <dbReference type="HAMAP-Rule" id="MF_00983"/>
    </source>
</evidence>
<dbReference type="GO" id="GO:1990077">
    <property type="term" value="C:primosome complex"/>
    <property type="evidence" value="ECO:0007669"/>
    <property type="project" value="UniProtKB-UniRule"/>
</dbReference>
<evidence type="ECO:0000256" key="2">
    <source>
        <dbReference type="ARBA" id="ARBA00022705"/>
    </source>
</evidence>
<evidence type="ECO:0000256" key="10">
    <source>
        <dbReference type="ARBA" id="ARBA00023235"/>
    </source>
</evidence>
<organism evidence="14 15">
    <name type="scientific">Stella humosa</name>
    <dbReference type="NCBI Taxonomy" id="94"/>
    <lineage>
        <taxon>Bacteria</taxon>
        <taxon>Pseudomonadati</taxon>
        <taxon>Pseudomonadota</taxon>
        <taxon>Alphaproteobacteria</taxon>
        <taxon>Rhodospirillales</taxon>
        <taxon>Stellaceae</taxon>
        <taxon>Stella</taxon>
    </lineage>
</organism>
<keyword evidence="4 12" id="KW-0547">Nucleotide-binding</keyword>
<accession>A0A3N1KRU7</accession>
<dbReference type="GO" id="GO:0043138">
    <property type="term" value="F:3'-5' DNA helicase activity"/>
    <property type="evidence" value="ECO:0007669"/>
    <property type="project" value="UniProtKB-EC"/>
</dbReference>
<gene>
    <name evidence="12" type="primary">priA</name>
    <name evidence="14" type="ORF">EDC65_3988</name>
</gene>
<dbReference type="InterPro" id="IPR005259">
    <property type="entry name" value="PriA"/>
</dbReference>
<evidence type="ECO:0000256" key="6">
    <source>
        <dbReference type="ARBA" id="ARBA00022806"/>
    </source>
</evidence>
<feature type="domain" description="Helicase ATP-binding" evidence="13">
    <location>
        <begin position="220"/>
        <end position="386"/>
    </location>
</feature>
<dbReference type="SMART" id="SM00487">
    <property type="entry name" value="DEXDc"/>
    <property type="match status" value="1"/>
</dbReference>
<comment type="catalytic activity">
    <reaction evidence="12">
        <text>Couples ATP hydrolysis with the unwinding of duplex DNA by translocating in the 3'-5' direction.</text>
        <dbReference type="EC" id="5.6.2.4"/>
    </reaction>
</comment>
<evidence type="ECO:0000256" key="9">
    <source>
        <dbReference type="ARBA" id="ARBA00023125"/>
    </source>
</evidence>
<evidence type="ECO:0000256" key="8">
    <source>
        <dbReference type="ARBA" id="ARBA00022840"/>
    </source>
</evidence>
<evidence type="ECO:0000256" key="7">
    <source>
        <dbReference type="ARBA" id="ARBA00022833"/>
    </source>
</evidence>
<feature type="binding site" evidence="12">
    <location>
        <position position="487"/>
    </location>
    <ligand>
        <name>Zn(2+)</name>
        <dbReference type="ChEBI" id="CHEBI:29105"/>
        <label>1</label>
    </ligand>
</feature>
<protein>
    <recommendedName>
        <fullName evidence="12">Replication restart protein PriA</fullName>
    </recommendedName>
    <alternativeName>
        <fullName evidence="12">ATP-dependent DNA helicase PriA</fullName>
        <ecNumber evidence="12">5.6.2.4</ecNumber>
    </alternativeName>
    <alternativeName>
        <fullName evidence="12">DNA 3'-5' helicase PriA</fullName>
    </alternativeName>
</protein>
<dbReference type="RefSeq" id="WP_123692713.1">
    <property type="nucleotide sequence ID" value="NZ_AP019700.1"/>
</dbReference>
<dbReference type="InterPro" id="IPR042115">
    <property type="entry name" value="PriA_3primeBD_sf"/>
</dbReference>
<dbReference type="FunFam" id="3.40.50.300:FF:000489">
    <property type="entry name" value="Primosome assembly protein PriA"/>
    <property type="match status" value="1"/>
</dbReference>
<dbReference type="Gene3D" id="3.40.1440.60">
    <property type="entry name" value="PriA, 3(prime) DNA-binding domain"/>
    <property type="match status" value="1"/>
</dbReference>
<dbReference type="Pfam" id="PF00270">
    <property type="entry name" value="DEAD"/>
    <property type="match status" value="1"/>
</dbReference>
<dbReference type="Pfam" id="PF17764">
    <property type="entry name" value="PriA_3primeBD"/>
    <property type="match status" value="1"/>
</dbReference>
<dbReference type="GO" id="GO:0006270">
    <property type="term" value="P:DNA replication initiation"/>
    <property type="evidence" value="ECO:0007669"/>
    <property type="project" value="TreeGrafter"/>
</dbReference>
<keyword evidence="3 12" id="KW-0479">Metal-binding</keyword>
<dbReference type="NCBIfam" id="TIGR00595">
    <property type="entry name" value="priA"/>
    <property type="match status" value="1"/>
</dbReference>
<dbReference type="InterPro" id="IPR040498">
    <property type="entry name" value="PriA_CRR"/>
</dbReference>
<dbReference type="GO" id="GO:0006302">
    <property type="term" value="P:double-strand break repair"/>
    <property type="evidence" value="ECO:0007669"/>
    <property type="project" value="InterPro"/>
</dbReference>
<feature type="binding site" evidence="12">
    <location>
        <position position="447"/>
    </location>
    <ligand>
        <name>Zn(2+)</name>
        <dbReference type="ChEBI" id="CHEBI:29105"/>
        <label>1</label>
    </ligand>
</feature>
<comment type="similarity">
    <text evidence="12">Belongs to the helicase family. PriA subfamily.</text>
</comment>
<comment type="subunit">
    <text evidence="12">Component of the replication restart primosome.</text>
</comment>
<keyword evidence="8 12" id="KW-0067">ATP-binding</keyword>
<keyword evidence="6 12" id="KW-0347">Helicase</keyword>
<dbReference type="PANTHER" id="PTHR30580">
    <property type="entry name" value="PRIMOSOMAL PROTEIN N"/>
    <property type="match status" value="1"/>
</dbReference>
<dbReference type="GO" id="GO:0008270">
    <property type="term" value="F:zinc ion binding"/>
    <property type="evidence" value="ECO:0007669"/>
    <property type="project" value="UniProtKB-UniRule"/>
</dbReference>
<dbReference type="OrthoDB" id="9759544at2"/>
<proteinExistence type="inferred from homology"/>
<dbReference type="GO" id="GO:0006269">
    <property type="term" value="P:DNA replication, synthesis of primer"/>
    <property type="evidence" value="ECO:0007669"/>
    <property type="project" value="UniProtKB-KW"/>
</dbReference>
<dbReference type="InterPro" id="IPR011545">
    <property type="entry name" value="DEAD/DEAH_box_helicase_dom"/>
</dbReference>
<keyword evidence="7 12" id="KW-0862">Zinc</keyword>
<feature type="binding site" evidence="12">
    <location>
        <position position="477"/>
    </location>
    <ligand>
        <name>Zn(2+)</name>
        <dbReference type="ChEBI" id="CHEBI:29105"/>
        <label>2</label>
    </ligand>
</feature>
<feature type="binding site" evidence="12">
    <location>
        <position position="474"/>
    </location>
    <ligand>
        <name>Zn(2+)</name>
        <dbReference type="ChEBI" id="CHEBI:29105"/>
        <label>2</label>
    </ligand>
</feature>
<dbReference type="GO" id="GO:0003677">
    <property type="term" value="F:DNA binding"/>
    <property type="evidence" value="ECO:0007669"/>
    <property type="project" value="UniProtKB-UniRule"/>
</dbReference>
<dbReference type="EMBL" id="RJKX01000015">
    <property type="protein sequence ID" value="ROP84633.1"/>
    <property type="molecule type" value="Genomic_DNA"/>
</dbReference>
<dbReference type="PROSITE" id="PS51192">
    <property type="entry name" value="HELICASE_ATP_BIND_1"/>
    <property type="match status" value="1"/>
</dbReference>
<feature type="binding site" evidence="12">
    <location>
        <position position="459"/>
    </location>
    <ligand>
        <name>Zn(2+)</name>
        <dbReference type="ChEBI" id="CHEBI:29105"/>
        <label>2</label>
    </ligand>
</feature>
<feature type="binding site" evidence="12">
    <location>
        <position position="450"/>
    </location>
    <ligand>
        <name>Zn(2+)</name>
        <dbReference type="ChEBI" id="CHEBI:29105"/>
        <label>1</label>
    </ligand>
</feature>
<dbReference type="InterPro" id="IPR041236">
    <property type="entry name" value="PriA_C"/>
</dbReference>
<sequence>MPPDRASSPRAAPAEEGGRVAVLLPLPLAGAYDYAVPDGLVVGPGDYVMVPLGGARHVGIVWGPATGEVAAARLKPIERRYDVPPMPDVHRRFVERVAAYTVSPPGSVLRLSLGSSAALEPAAPGLVYRRSAQPVAAGDRVTPARARVLAVLEEGPAWALGDLARAAGVGNGVIHGLVELGLVEAVPVPGDRPPPIPDWRTPGPVLSSEQAAAAADLTSQQRDGRPGTVLLDGVTGSGKTEVYFEAIAACLAAGRQALVLVPEIALTGQWLDRFQRRFGVPPVEWHSEVASGDRRRNWRAVATGTARVVVGARSALFLPYADLGLIVVDEEHDGAFKQEDGVIYHGRDMAVLRGHLAGIPVVLASATPSLETVVNVDTGRYRMVHLPDRHGGASLPDIQVIDLRRHRPERQRWLAPPLVQALTDTLAAGEQSLLFLNRRGYAPLTLCRACGHRLECPSCTAWLVEHRLAGRLQCHHCGYSTALPRTCPACGEEDTLAACGPGVERLAEEVAARFPTARVELVASDTLTGPRAVEALVERVGRHEVDMLIGTQVVAKGHHFPMLTLVGVVDADLGLHGGDLRAGERTFQLLSQVAGRAGRAERPGVVYLQTIEPAHPVIQALARGDRDGFLEAEIDGRRQAHMPPFSRLAALILSSPAAADVDRAAQMLARAAPVDRDLTVLGPAPAPLSVLRGRHRRRFLVNAPRTAPLQAILRDWLARVRLPGSVRCQVDVDPYGFL</sequence>
<dbReference type="GO" id="GO:0006310">
    <property type="term" value="P:DNA recombination"/>
    <property type="evidence" value="ECO:0007669"/>
    <property type="project" value="InterPro"/>
</dbReference>
<keyword evidence="9 12" id="KW-0238">DNA-binding</keyword>
<feature type="binding site" evidence="12">
    <location>
        <position position="456"/>
    </location>
    <ligand>
        <name>Zn(2+)</name>
        <dbReference type="ChEBI" id="CHEBI:29105"/>
        <label>2</label>
    </ligand>
</feature>
<dbReference type="GO" id="GO:0016887">
    <property type="term" value="F:ATP hydrolysis activity"/>
    <property type="evidence" value="ECO:0007669"/>
    <property type="project" value="RHEA"/>
</dbReference>
<reference evidence="14 15" key="1">
    <citation type="submission" date="2018-11" db="EMBL/GenBank/DDBJ databases">
        <title>Genomic Encyclopedia of Type Strains, Phase IV (KMG-IV): sequencing the most valuable type-strain genomes for metagenomic binning, comparative biology and taxonomic classification.</title>
        <authorList>
            <person name="Goeker M."/>
        </authorList>
    </citation>
    <scope>NUCLEOTIDE SEQUENCE [LARGE SCALE GENOMIC DNA]</scope>
    <source>
        <strain evidence="14 15">DSM 5900</strain>
    </source>
</reference>
<dbReference type="SUPFAM" id="SSF46785">
    <property type="entry name" value="Winged helix' DNA-binding domain"/>
    <property type="match status" value="1"/>
</dbReference>
<dbReference type="NCBIfam" id="NF004070">
    <property type="entry name" value="PRK05580.2-2"/>
    <property type="match status" value="1"/>
</dbReference>
<comment type="cofactor">
    <cofactor evidence="12">
        <name>Zn(2+)</name>
        <dbReference type="ChEBI" id="CHEBI:29105"/>
    </cofactor>
    <text evidence="12">Binds 2 zinc ions per subunit.</text>
</comment>
<evidence type="ECO:0000256" key="4">
    <source>
        <dbReference type="ARBA" id="ARBA00022741"/>
    </source>
</evidence>
<dbReference type="GO" id="GO:0005524">
    <property type="term" value="F:ATP binding"/>
    <property type="evidence" value="ECO:0007669"/>
    <property type="project" value="UniProtKB-UniRule"/>
</dbReference>
<comment type="caution">
    <text evidence="14">The sequence shown here is derived from an EMBL/GenBank/DDBJ whole genome shotgun (WGS) entry which is preliminary data.</text>
</comment>
<dbReference type="Pfam" id="PF18319">
    <property type="entry name" value="Zn_ribbon_PriA"/>
    <property type="match status" value="1"/>
</dbReference>
<comment type="catalytic activity">
    <reaction evidence="11 12">
        <text>ATP + H2O = ADP + phosphate + H(+)</text>
        <dbReference type="Rhea" id="RHEA:13065"/>
        <dbReference type="ChEBI" id="CHEBI:15377"/>
        <dbReference type="ChEBI" id="CHEBI:15378"/>
        <dbReference type="ChEBI" id="CHEBI:30616"/>
        <dbReference type="ChEBI" id="CHEBI:43474"/>
        <dbReference type="ChEBI" id="CHEBI:456216"/>
        <dbReference type="EC" id="5.6.2.4"/>
    </reaction>
</comment>
<dbReference type="AlphaFoldDB" id="A0A3N1KRU7"/>
<dbReference type="EC" id="5.6.2.4" evidence="12"/>
<dbReference type="Gene3D" id="3.40.50.300">
    <property type="entry name" value="P-loop containing nucleotide triphosphate hydrolases"/>
    <property type="match status" value="2"/>
</dbReference>
<dbReference type="InterPro" id="IPR041222">
    <property type="entry name" value="PriA_3primeBD"/>
</dbReference>
<evidence type="ECO:0000259" key="13">
    <source>
        <dbReference type="PROSITE" id="PS51192"/>
    </source>
</evidence>
<keyword evidence="1 12" id="KW-0639">Primosome</keyword>
<evidence type="ECO:0000256" key="3">
    <source>
        <dbReference type="ARBA" id="ARBA00022723"/>
    </source>
</evidence>
<keyword evidence="5 12" id="KW-0378">Hydrolase</keyword>
<dbReference type="InterPro" id="IPR036390">
    <property type="entry name" value="WH_DNA-bd_sf"/>
</dbReference>
<evidence type="ECO:0000256" key="5">
    <source>
        <dbReference type="ARBA" id="ARBA00022801"/>
    </source>
</evidence>
<comment type="function">
    <text evidence="12">Initiates the restart of stalled replication forks, which reloads the replicative helicase on sites other than the origin of replication. Recognizes and binds to abandoned replication forks and remodels them to uncover a helicase loading site. Promotes assembly of the primosome at these replication forks.</text>
</comment>
<evidence type="ECO:0000313" key="14">
    <source>
        <dbReference type="EMBL" id="ROP84633.1"/>
    </source>
</evidence>
<dbReference type="Pfam" id="PF18074">
    <property type="entry name" value="PriA_C"/>
    <property type="match status" value="1"/>
</dbReference>
<dbReference type="CDD" id="cd17929">
    <property type="entry name" value="DEXHc_priA"/>
    <property type="match status" value="1"/>
</dbReference>
<keyword evidence="15" id="KW-1185">Reference proteome</keyword>
<dbReference type="PANTHER" id="PTHR30580:SF0">
    <property type="entry name" value="PRIMOSOMAL PROTEIN N"/>
    <property type="match status" value="1"/>
</dbReference>
<evidence type="ECO:0000256" key="1">
    <source>
        <dbReference type="ARBA" id="ARBA00022515"/>
    </source>
</evidence>
<evidence type="ECO:0000313" key="15">
    <source>
        <dbReference type="Proteomes" id="UP000278222"/>
    </source>
</evidence>
<keyword evidence="10 12" id="KW-0413">Isomerase</keyword>
<dbReference type="SUPFAM" id="SSF52540">
    <property type="entry name" value="P-loop containing nucleoside triphosphate hydrolases"/>
    <property type="match status" value="2"/>
</dbReference>
<dbReference type="InterPro" id="IPR001650">
    <property type="entry name" value="Helicase_C-like"/>
</dbReference>